<dbReference type="GO" id="GO:0008168">
    <property type="term" value="F:methyltransferase activity"/>
    <property type="evidence" value="ECO:0007669"/>
    <property type="project" value="UniProtKB-KW"/>
</dbReference>
<dbReference type="AlphaFoldDB" id="A0A1M6EJ36"/>
<keyword evidence="2" id="KW-0489">Methyltransferase</keyword>
<dbReference type="OrthoDB" id="1637728at2"/>
<dbReference type="RefSeq" id="WP_073249680.1">
    <property type="nucleotide sequence ID" value="NZ_FQZQ01000003.1"/>
</dbReference>
<evidence type="ECO:0000313" key="2">
    <source>
        <dbReference type="EMBL" id="SHI85525.1"/>
    </source>
</evidence>
<dbReference type="SUPFAM" id="SSF53335">
    <property type="entry name" value="S-adenosyl-L-methionine-dependent methyltransferases"/>
    <property type="match status" value="1"/>
</dbReference>
<accession>A0A1M6EJ36</accession>
<reference evidence="3" key="1">
    <citation type="submission" date="2016-11" db="EMBL/GenBank/DDBJ databases">
        <authorList>
            <person name="Varghese N."/>
            <person name="Submissions S."/>
        </authorList>
    </citation>
    <scope>NUCLEOTIDE SEQUENCE [LARGE SCALE GENOMIC DNA]</scope>
    <source>
        <strain evidence="3">DSM 100564</strain>
    </source>
</reference>
<dbReference type="GO" id="GO:0032259">
    <property type="term" value="P:methylation"/>
    <property type="evidence" value="ECO:0007669"/>
    <property type="project" value="UniProtKB-KW"/>
</dbReference>
<evidence type="ECO:0000259" key="1">
    <source>
        <dbReference type="Pfam" id="PF01170"/>
    </source>
</evidence>
<name>A0A1M6EJ36_9RHOB</name>
<dbReference type="InterPro" id="IPR000241">
    <property type="entry name" value="RlmKL-like_Mtase"/>
</dbReference>
<evidence type="ECO:0000313" key="3">
    <source>
        <dbReference type="Proteomes" id="UP000183982"/>
    </source>
</evidence>
<organism evidence="2 3">
    <name type="scientific">Shimia gijangensis</name>
    <dbReference type="NCBI Taxonomy" id="1470563"/>
    <lineage>
        <taxon>Bacteria</taxon>
        <taxon>Pseudomonadati</taxon>
        <taxon>Pseudomonadota</taxon>
        <taxon>Alphaproteobacteria</taxon>
        <taxon>Rhodobacterales</taxon>
        <taxon>Roseobacteraceae</taxon>
    </lineage>
</organism>
<dbReference type="EMBL" id="FQZQ01000003">
    <property type="protein sequence ID" value="SHI85525.1"/>
    <property type="molecule type" value="Genomic_DNA"/>
</dbReference>
<proteinExistence type="predicted"/>
<keyword evidence="3" id="KW-1185">Reference proteome</keyword>
<dbReference type="Proteomes" id="UP000183982">
    <property type="component" value="Unassembled WGS sequence"/>
</dbReference>
<dbReference type="Gene3D" id="3.40.50.150">
    <property type="entry name" value="Vaccinia Virus protein VP39"/>
    <property type="match status" value="1"/>
</dbReference>
<sequence>MSEFALLISPSARAAYFADTQEVVLAEIAGLADVDVSGHEARGGMSFLRLTAEPEKACDILRLSFAQGLFQVDGDNWQPIECGAGFGLHEDFVYGEKYRGKTNETLTRLLINIALQEADTNNEKLRLLDPMCGRGTSLFWAMRFGISANGIEKDQTVLNEVRRGLKKWTKLHRQKHKLVDGWVQKSNKKGVGKFLDFMAEGQVARLVIGDTVNACDLAGRKPFDLIVTDIPYGVQHMGGADGARSPIDVIQAAAPGWAACLAPGGAMAIAYNQNIPRRPAMVAAFDGLGLEVIDRNVAHRMSESILRDVLVLRKPR</sequence>
<dbReference type="Pfam" id="PF01170">
    <property type="entry name" value="UPF0020"/>
    <property type="match status" value="1"/>
</dbReference>
<gene>
    <name evidence="2" type="ORF">SAMN05444000_103219</name>
</gene>
<feature type="domain" description="Ribosomal RNA large subunit methyltransferase K/L-like methyltransferase" evidence="1">
    <location>
        <begin position="101"/>
        <end position="234"/>
    </location>
</feature>
<dbReference type="InterPro" id="IPR029063">
    <property type="entry name" value="SAM-dependent_MTases_sf"/>
</dbReference>
<keyword evidence="2" id="KW-0808">Transferase</keyword>
<protein>
    <submittedName>
        <fullName evidence="2">Putative RNA methylase family UPF0020</fullName>
    </submittedName>
</protein>